<accession>A0A830H5G4</accession>
<feature type="compositionally biased region" description="Acidic residues" evidence="1">
    <location>
        <begin position="313"/>
        <end position="323"/>
    </location>
</feature>
<evidence type="ECO:0000313" key="2">
    <source>
        <dbReference type="EMBL" id="GHP02274.1"/>
    </source>
</evidence>
<dbReference type="AlphaFoldDB" id="A0A830H5G4"/>
<evidence type="ECO:0000313" key="3">
    <source>
        <dbReference type="Proteomes" id="UP000660262"/>
    </source>
</evidence>
<comment type="caution">
    <text evidence="2">The sequence shown here is derived from an EMBL/GenBank/DDBJ whole genome shotgun (WGS) entry which is preliminary data.</text>
</comment>
<feature type="compositionally biased region" description="Low complexity" evidence="1">
    <location>
        <begin position="91"/>
        <end position="104"/>
    </location>
</feature>
<dbReference type="Proteomes" id="UP000660262">
    <property type="component" value="Unassembled WGS sequence"/>
</dbReference>
<reference evidence="2" key="1">
    <citation type="submission" date="2020-10" db="EMBL/GenBank/DDBJ databases">
        <title>Unveiling of a novel bifunctional photoreceptor, Dualchrome1, isolated from a cosmopolitan green alga.</title>
        <authorList>
            <person name="Suzuki S."/>
            <person name="Kawachi M."/>
        </authorList>
    </citation>
    <scope>NUCLEOTIDE SEQUENCE</scope>
    <source>
        <strain evidence="2">NIES 2893</strain>
    </source>
</reference>
<sequence length="954" mass="103423">MAMAMTVHVHSSYQSTSRHRCAFASASASTFASAPLSLMSSSRRRRARESLSRLASLQRGLSQAPASLGGKGDYSSSSSSPPQGISRRDQPLSLSQSQSQQPASVPVGAPAGVPKSDAHRAAISKSMRAFYHTPEGARKAREHANAMKGRKMDDATRTKIARTVKRYHKRKQMSRMMFEAITIAQSLDDTTNDANNVRESDNFLIDSFTDERVKKFWIKTWPTTQKQTRREEQCIVKAREIRLANDAAHVLANVQRAELALPPPVPMPPTRGRLLDPKTYVGRAARLWAYEEARRAVQKTNLKQRRKRHSGGDDNDDDDDDDNSAPVRVEQVVKALCSRYPSEEKTFKKMFRKPKENNKGVVSYRMVYPLKKQFQVFEIDIQTGKRVYIGTFDKADDAERERAWWAESHLEEHEEIVNEARRQLKLLRKPIEDTLPMMPTTNAVAGSMLKAERAAGPILDELLEQAVDTMTSAQVSPGIRGAQHELSRWRAEDPQQYTDALELAGGSFARHRRAWERAIPALAVPPSCVGSDIVTESATADRLARWALRGGAKQLISAGGAAAYSQEIGAAVRASGIRAPTQAAVIVHKADGAEVDPDVDAAWSLAMHPALATMPIRVVYRALAAASLAEHAAGKLDALVIDTVSQSAATARTWRHRSQMLRTASVLATSPIAAESYAKHMEDRLMSLTAALRKAVPELSPDVTQASAAMLLLSAPSQRLVDRGADADANLANLASLAIRGARSKLGLDSIEVSAIVALGNSWRAMLAWSSSDANPPPLGMLQRCTLMDVLVTAPCAALTSSSDAEAAVAALEAVGGVGAAELALARAPQLLAPAHARHIRDRLDAIEAIYHGAGALTVSSCAELLTLPTPAVSQAYATLCYACESLANPSDVARGVADEPASLLAALRLGGTCASRPDLHRAVRSCALLRTIRAVDVVSYVVGYDCERRRELL</sequence>
<feature type="region of interest" description="Disordered" evidence="1">
    <location>
        <begin position="36"/>
        <end position="119"/>
    </location>
</feature>
<feature type="region of interest" description="Disordered" evidence="1">
    <location>
        <begin position="299"/>
        <end position="326"/>
    </location>
</feature>
<organism evidence="2 3">
    <name type="scientific">Pycnococcus provasolii</name>
    <dbReference type="NCBI Taxonomy" id="41880"/>
    <lineage>
        <taxon>Eukaryota</taxon>
        <taxon>Viridiplantae</taxon>
        <taxon>Chlorophyta</taxon>
        <taxon>Pseudoscourfieldiophyceae</taxon>
        <taxon>Pseudoscourfieldiales</taxon>
        <taxon>Pycnococcaceae</taxon>
        <taxon>Pycnococcus</taxon>
    </lineage>
</organism>
<evidence type="ECO:0000256" key="1">
    <source>
        <dbReference type="SAM" id="MobiDB-lite"/>
    </source>
</evidence>
<name>A0A830H5G4_9CHLO</name>
<gene>
    <name evidence="2" type="ORF">PPROV_000103100</name>
</gene>
<protein>
    <submittedName>
        <fullName evidence="2">Uncharacterized protein</fullName>
    </submittedName>
</protein>
<dbReference type="EMBL" id="BNJQ01000003">
    <property type="protein sequence ID" value="GHP02274.1"/>
    <property type="molecule type" value="Genomic_DNA"/>
</dbReference>
<proteinExistence type="predicted"/>
<keyword evidence="3" id="KW-1185">Reference proteome</keyword>